<reference evidence="1 2" key="1">
    <citation type="submission" date="2020-08" db="EMBL/GenBank/DDBJ databases">
        <title>Bridging the membrane lipid divide: bacteria of the FCB group superphylum have the potential to synthesize archaeal ether lipids.</title>
        <authorList>
            <person name="Villanueva L."/>
            <person name="Von Meijenfeldt F.A.B."/>
            <person name="Westbye A.B."/>
            <person name="Yadav S."/>
            <person name="Hopmans E.C."/>
            <person name="Dutilh B.E."/>
            <person name="Sinninghe Damste J.S."/>
        </authorList>
    </citation>
    <scope>NUCLEOTIDE SEQUENCE [LARGE SCALE GENOMIC DNA]</scope>
    <source>
        <strain evidence="1">NIOZ-UU36</strain>
    </source>
</reference>
<proteinExistence type="predicted"/>
<comment type="caution">
    <text evidence="1">The sequence shown here is derived from an EMBL/GenBank/DDBJ whole genome shotgun (WGS) entry which is preliminary data.</text>
</comment>
<feature type="non-terminal residue" evidence="1">
    <location>
        <position position="1"/>
    </location>
</feature>
<dbReference type="EMBL" id="JACNJN010000061">
    <property type="protein sequence ID" value="MBC8334376.1"/>
    <property type="molecule type" value="Genomic_DNA"/>
</dbReference>
<accession>A0A8J6TDW4</accession>
<sequence length="236" mass="25480">NAASVGIQYYFSRTLSGSRYERAIGAEGLLETYTNLFGDPWLDDRIHIPGSLEQPEMILPFPRARTWTYTGAPHTGWGEGFPFAALDFAPPTDFSGCFVADPQQYTVAIANGMVTRVDRGLAILDLDMDGDERTGWSILYLHIATPGRAKLGTILNSGDSIGYPSCEGGHTTGTHIHIARKYNGEWILADSSIPFEMEGWIPHNGSTAYAGTLSKNGIQITASSVSGTNSQITSGD</sequence>
<organism evidence="1 2">
    <name type="scientific">Candidatus Desulfolinea nitratireducens</name>
    <dbReference type="NCBI Taxonomy" id="2841698"/>
    <lineage>
        <taxon>Bacteria</taxon>
        <taxon>Bacillati</taxon>
        <taxon>Chloroflexota</taxon>
        <taxon>Anaerolineae</taxon>
        <taxon>Anaerolineales</taxon>
        <taxon>Anaerolineales incertae sedis</taxon>
        <taxon>Candidatus Desulfolinea</taxon>
    </lineage>
</organism>
<dbReference type="AlphaFoldDB" id="A0A8J6TDW4"/>
<evidence type="ECO:0008006" key="3">
    <source>
        <dbReference type="Google" id="ProtNLM"/>
    </source>
</evidence>
<protein>
    <recommendedName>
        <fullName evidence="3">M23 family metallopeptidase</fullName>
    </recommendedName>
</protein>
<dbReference type="InterPro" id="IPR011055">
    <property type="entry name" value="Dup_hybrid_motif"/>
</dbReference>
<dbReference type="Proteomes" id="UP000614469">
    <property type="component" value="Unassembled WGS sequence"/>
</dbReference>
<name>A0A8J6TDW4_9CHLR</name>
<evidence type="ECO:0000313" key="2">
    <source>
        <dbReference type="Proteomes" id="UP000614469"/>
    </source>
</evidence>
<evidence type="ECO:0000313" key="1">
    <source>
        <dbReference type="EMBL" id="MBC8334376.1"/>
    </source>
</evidence>
<gene>
    <name evidence="1" type="ORF">H8E29_03845</name>
</gene>
<dbReference type="Gene3D" id="2.70.70.10">
    <property type="entry name" value="Glucose Permease (Domain IIA)"/>
    <property type="match status" value="1"/>
</dbReference>